<evidence type="ECO:0000313" key="9">
    <source>
        <dbReference type="EMBL" id="WYY08890.1"/>
    </source>
</evidence>
<dbReference type="PANTHER" id="PTHR36838">
    <property type="entry name" value="AUXIN EFFLUX CARRIER FAMILY PROTEIN"/>
    <property type="match status" value="1"/>
</dbReference>
<dbReference type="Proteomes" id="UP001479933">
    <property type="component" value="Chromosome"/>
</dbReference>
<evidence type="ECO:0000313" key="10">
    <source>
        <dbReference type="Proteomes" id="UP001479933"/>
    </source>
</evidence>
<evidence type="ECO:0000256" key="5">
    <source>
        <dbReference type="ARBA" id="ARBA00022692"/>
    </source>
</evidence>
<evidence type="ECO:0000256" key="2">
    <source>
        <dbReference type="ARBA" id="ARBA00010145"/>
    </source>
</evidence>
<dbReference type="PANTHER" id="PTHR36838:SF4">
    <property type="entry name" value="AUXIN EFFLUX CARRIER FAMILY PROTEIN"/>
    <property type="match status" value="1"/>
</dbReference>
<comment type="subcellular location">
    <subcellularLocation>
        <location evidence="1">Cell membrane</location>
        <topology evidence="1">Multi-pass membrane protein</topology>
    </subcellularLocation>
</comment>
<dbReference type="Pfam" id="PF03547">
    <property type="entry name" value="Mem_trans"/>
    <property type="match status" value="1"/>
</dbReference>
<keyword evidence="3" id="KW-0813">Transport</keyword>
<feature type="transmembrane region" description="Helical" evidence="8">
    <location>
        <begin position="229"/>
        <end position="247"/>
    </location>
</feature>
<accession>A0ABZ2U5I2</accession>
<evidence type="ECO:0000256" key="7">
    <source>
        <dbReference type="ARBA" id="ARBA00023136"/>
    </source>
</evidence>
<dbReference type="InterPro" id="IPR038770">
    <property type="entry name" value="Na+/solute_symporter_sf"/>
</dbReference>
<dbReference type="EMBL" id="CP136137">
    <property type="protein sequence ID" value="WYY08890.1"/>
    <property type="molecule type" value="Genomic_DNA"/>
</dbReference>
<evidence type="ECO:0000256" key="8">
    <source>
        <dbReference type="SAM" id="Phobius"/>
    </source>
</evidence>
<evidence type="ECO:0000256" key="1">
    <source>
        <dbReference type="ARBA" id="ARBA00004651"/>
    </source>
</evidence>
<comment type="similarity">
    <text evidence="2">Belongs to the auxin efflux carrier (TC 2.A.69) family.</text>
</comment>
<feature type="transmembrane region" description="Helical" evidence="8">
    <location>
        <begin position="192"/>
        <end position="217"/>
    </location>
</feature>
<keyword evidence="5 8" id="KW-0812">Transmembrane</keyword>
<evidence type="ECO:0000256" key="6">
    <source>
        <dbReference type="ARBA" id="ARBA00022989"/>
    </source>
</evidence>
<keyword evidence="4" id="KW-1003">Cell membrane</keyword>
<protein>
    <submittedName>
        <fullName evidence="9">AEC family transporter</fullName>
    </submittedName>
</protein>
<proteinExistence type="inferred from homology"/>
<feature type="transmembrane region" description="Helical" evidence="8">
    <location>
        <begin position="38"/>
        <end position="58"/>
    </location>
</feature>
<evidence type="ECO:0000256" key="3">
    <source>
        <dbReference type="ARBA" id="ARBA00022448"/>
    </source>
</evidence>
<feature type="transmembrane region" description="Helical" evidence="8">
    <location>
        <begin position="282"/>
        <end position="302"/>
    </location>
</feature>
<dbReference type="InterPro" id="IPR004776">
    <property type="entry name" value="Mem_transp_PIN-like"/>
</dbReference>
<organism evidence="9 10">
    <name type="scientific">Gordonia hydrophobica</name>
    <dbReference type="NCBI Taxonomy" id="40516"/>
    <lineage>
        <taxon>Bacteria</taxon>
        <taxon>Bacillati</taxon>
        <taxon>Actinomycetota</taxon>
        <taxon>Actinomycetes</taxon>
        <taxon>Mycobacteriales</taxon>
        <taxon>Gordoniaceae</taxon>
        <taxon>Gordonia</taxon>
    </lineage>
</organism>
<keyword evidence="6 8" id="KW-1133">Transmembrane helix</keyword>
<keyword evidence="10" id="KW-1185">Reference proteome</keyword>
<dbReference type="Gene3D" id="1.20.1530.20">
    <property type="match status" value="1"/>
</dbReference>
<keyword evidence="7 8" id="KW-0472">Membrane</keyword>
<evidence type="ECO:0000256" key="4">
    <source>
        <dbReference type="ARBA" id="ARBA00022475"/>
    </source>
</evidence>
<name>A0ABZ2U5I2_9ACTN</name>
<feature type="transmembrane region" description="Helical" evidence="8">
    <location>
        <begin position="123"/>
        <end position="148"/>
    </location>
</feature>
<reference evidence="9 10" key="1">
    <citation type="journal article" date="2023" name="Virus Evol.">
        <title>Computational host range prediction-The good, the bad, and the ugly.</title>
        <authorList>
            <person name="Howell A.A."/>
            <person name="Versoza C.J."/>
            <person name="Pfeifer S.P."/>
        </authorList>
    </citation>
    <scope>NUCLEOTIDE SEQUENCE [LARGE SCALE GENOMIC DNA]</scope>
    <source>
        <strain evidence="9 10">1610/1b</strain>
    </source>
</reference>
<feature type="transmembrane region" description="Helical" evidence="8">
    <location>
        <begin position="65"/>
        <end position="84"/>
    </location>
</feature>
<feature type="transmembrane region" description="Helical" evidence="8">
    <location>
        <begin position="253"/>
        <end position="273"/>
    </location>
</feature>
<sequence length="308" mass="31730">MAQLILGAVIPIVALLAFGSFLRRRVLTDSGFWRGLEWLTYHIFTPMLFVTSISVTDLHRVSPGAVIVSIVVPILTVTAIVLLLKRPLKMTGPAISSLVQGGTRINTYLGLVFMDALYGADGVALFALAAAVMVPLVNVVAVSTLTVYGDRRVNGARPRIFREMVTNPLILGCAAGLAINLLAIPVPKPVEATLTLLAAPALVAGTLIAGAPITFALSRVDLAGIATTSILKLALLPIGAATLGGALGLSGAAYAAVVVICAVPTSPSAYVLANRLGGDSRLMASITAVQTVTAAVTLPLVLHLTSVV</sequence>
<gene>
    <name evidence="9" type="ORF">RVF87_07490</name>
</gene>
<feature type="transmembrane region" description="Helical" evidence="8">
    <location>
        <begin position="169"/>
        <end position="186"/>
    </location>
</feature>
<dbReference type="RefSeq" id="WP_066169838.1">
    <property type="nucleotide sequence ID" value="NZ_CP136137.1"/>
</dbReference>